<gene>
    <name evidence="3" type="ORF">DMX08_25145</name>
</gene>
<protein>
    <submittedName>
        <fullName evidence="3">Heme utilization protein</fullName>
    </submittedName>
</protein>
<evidence type="ECO:0000313" key="3">
    <source>
        <dbReference type="EMBL" id="PYC31249.1"/>
    </source>
</evidence>
<keyword evidence="2" id="KW-0732">Signal</keyword>
<dbReference type="EMBL" id="QJRN01000018">
    <property type="protein sequence ID" value="PYC31249.1"/>
    <property type="molecule type" value="Genomic_DNA"/>
</dbReference>
<feature type="signal peptide" evidence="2">
    <location>
        <begin position="1"/>
        <end position="24"/>
    </location>
</feature>
<comment type="caution">
    <text evidence="3">The sequence shown here is derived from an EMBL/GenBank/DDBJ whole genome shotgun (WGS) entry which is preliminary data.</text>
</comment>
<proteinExistence type="predicted"/>
<dbReference type="RefSeq" id="WP_110653199.1">
    <property type="nucleotide sequence ID" value="NZ_MOAP01000002.1"/>
</dbReference>
<dbReference type="Proteomes" id="UP000248188">
    <property type="component" value="Unassembled WGS sequence"/>
</dbReference>
<accession>A0A9Q6ID12</accession>
<feature type="region of interest" description="Disordered" evidence="1">
    <location>
        <begin position="28"/>
        <end position="49"/>
    </location>
</feature>
<evidence type="ECO:0000256" key="2">
    <source>
        <dbReference type="SAM" id="SignalP"/>
    </source>
</evidence>
<evidence type="ECO:0000313" key="4">
    <source>
        <dbReference type="Proteomes" id="UP000248188"/>
    </source>
</evidence>
<name>A0A9Q6ID12_9PSED</name>
<organism evidence="3 4">
    <name type="scientific">Pseudomonas protegens</name>
    <dbReference type="NCBI Taxonomy" id="380021"/>
    <lineage>
        <taxon>Bacteria</taxon>
        <taxon>Pseudomonadati</taxon>
        <taxon>Pseudomonadota</taxon>
        <taxon>Gammaproteobacteria</taxon>
        <taxon>Pseudomonadales</taxon>
        <taxon>Pseudomonadaceae</taxon>
        <taxon>Pseudomonas</taxon>
    </lineage>
</organism>
<dbReference type="AlphaFoldDB" id="A0A9Q6ID12"/>
<feature type="chain" id="PRO_5040453576" evidence="2">
    <location>
        <begin position="25"/>
        <end position="331"/>
    </location>
</feature>
<sequence>MKPTMALKPLVFALAAVMAMAAQAGGNNNGHNGGHGNGHGDHDRGPDLGTLLQITAGAGAAVIDVQTSTSNVVKNQGTNNNAKMDNSLNNSNGNMGANVAAGDGNQQDNAAALATADESFIFGSAVAASSATQINSNNHVKNSSTQNNAVLNNSGNNGSGNIGINVTAGNFNQQKNNLAIAVSGGRVATAAAAANQSTTNLVVENKGVQAYKKDTLSGGFVAYGTYKGTGSGKIEGDDHHGGGYGNNNRGGGHDNDDQKFTFKEQGTIELAGYWTQQVLTKDGWKNPVVNNASMTNSMNGFSGNGGANVSAGVGNQQSNSLSIAAGCKACM</sequence>
<feature type="region of interest" description="Disordered" evidence="1">
    <location>
        <begin position="237"/>
        <end position="256"/>
    </location>
</feature>
<evidence type="ECO:0000256" key="1">
    <source>
        <dbReference type="SAM" id="MobiDB-lite"/>
    </source>
</evidence>
<reference evidence="3 4" key="1">
    <citation type="submission" date="2018-06" db="EMBL/GenBank/DDBJ databases">
        <title>Pseudomonas diversity within urban Lake Michigan freshwaters.</title>
        <authorList>
            <person name="Batrich M."/>
            <person name="Hatzopoulos T."/>
            <person name="Putonti C."/>
        </authorList>
    </citation>
    <scope>NUCLEOTIDE SEQUENCE [LARGE SCALE GENOMIC DNA]</scope>
    <source>
        <strain evidence="3 4">MB-090624</strain>
    </source>
</reference>
<feature type="compositionally biased region" description="Gly residues" evidence="1">
    <location>
        <begin position="28"/>
        <end position="37"/>
    </location>
</feature>